<dbReference type="Proteomes" id="UP000322245">
    <property type="component" value="Unassembled WGS sequence"/>
</dbReference>
<evidence type="ECO:0000313" key="12">
    <source>
        <dbReference type="Proteomes" id="UP000322245"/>
    </source>
</evidence>
<dbReference type="PANTHER" id="PTHR14614:SF39">
    <property type="entry name" value="HISTIDINE PROTEIN METHYLTRANSFERASE 1 HOMOLOG"/>
    <property type="match status" value="1"/>
</dbReference>
<organism evidence="11 12">
    <name type="scientific">Cryptococcus floricola</name>
    <dbReference type="NCBI Taxonomy" id="2591691"/>
    <lineage>
        <taxon>Eukaryota</taxon>
        <taxon>Fungi</taxon>
        <taxon>Dikarya</taxon>
        <taxon>Basidiomycota</taxon>
        <taxon>Agaricomycotina</taxon>
        <taxon>Tremellomycetes</taxon>
        <taxon>Tremellales</taxon>
        <taxon>Cryptococcaceae</taxon>
        <taxon>Cryptococcus</taxon>
    </lineage>
</organism>
<feature type="compositionally biased region" description="Acidic residues" evidence="10">
    <location>
        <begin position="97"/>
        <end position="106"/>
    </location>
</feature>
<feature type="compositionally biased region" description="Low complexity" evidence="10">
    <location>
        <begin position="23"/>
        <end position="33"/>
    </location>
</feature>
<evidence type="ECO:0000256" key="7">
    <source>
        <dbReference type="ARBA" id="ARBA00022691"/>
    </source>
</evidence>
<evidence type="ECO:0000256" key="6">
    <source>
        <dbReference type="ARBA" id="ARBA00022679"/>
    </source>
</evidence>
<gene>
    <name evidence="11" type="ORF">B9479_006686</name>
</gene>
<dbReference type="AlphaFoldDB" id="A0A5D3APV1"/>
<evidence type="ECO:0000256" key="2">
    <source>
        <dbReference type="ARBA" id="ARBA00004496"/>
    </source>
</evidence>
<evidence type="ECO:0000256" key="1">
    <source>
        <dbReference type="ARBA" id="ARBA00004123"/>
    </source>
</evidence>
<keyword evidence="5" id="KW-0489">Methyltransferase</keyword>
<evidence type="ECO:0000256" key="8">
    <source>
        <dbReference type="ARBA" id="ARBA00023242"/>
    </source>
</evidence>
<dbReference type="GO" id="GO:0032259">
    <property type="term" value="P:methylation"/>
    <property type="evidence" value="ECO:0007669"/>
    <property type="project" value="UniProtKB-KW"/>
</dbReference>
<keyword evidence="7" id="KW-0949">S-adenosyl-L-methionine</keyword>
<comment type="subcellular location">
    <subcellularLocation>
        <location evidence="2">Cytoplasm</location>
    </subcellularLocation>
    <subcellularLocation>
        <location evidence="1">Nucleus</location>
    </subcellularLocation>
</comment>
<dbReference type="PANTHER" id="PTHR14614">
    <property type="entry name" value="HEPATOCELLULAR CARCINOMA-ASSOCIATED ANTIGEN"/>
    <property type="match status" value="1"/>
</dbReference>
<dbReference type="EMBL" id="NIDF01000120">
    <property type="protein sequence ID" value="TYJ52718.1"/>
    <property type="molecule type" value="Genomic_DNA"/>
</dbReference>
<evidence type="ECO:0000256" key="5">
    <source>
        <dbReference type="ARBA" id="ARBA00022603"/>
    </source>
</evidence>
<dbReference type="EC" id="2.1.1.85" evidence="3"/>
<keyword evidence="4" id="KW-0963">Cytoplasm</keyword>
<evidence type="ECO:0000256" key="3">
    <source>
        <dbReference type="ARBA" id="ARBA00012533"/>
    </source>
</evidence>
<reference evidence="11 12" key="1">
    <citation type="submission" date="2017-05" db="EMBL/GenBank/DDBJ databases">
        <title>The Genome Sequence of Tsuchiyaea wingfieldii DSM 27421.</title>
        <authorList>
            <person name="Cuomo C."/>
            <person name="Passer A."/>
            <person name="Billmyre B."/>
            <person name="Heitman J."/>
        </authorList>
    </citation>
    <scope>NUCLEOTIDE SEQUENCE [LARGE SCALE GENOMIC DNA]</scope>
    <source>
        <strain evidence="11 12">DSM 27421</strain>
    </source>
</reference>
<comment type="similarity">
    <text evidence="9">Belongs to the methyltransferase superfamily. METTL18 family.</text>
</comment>
<dbReference type="GO" id="GO:0018064">
    <property type="term" value="F:protein-L-histidine N-tele-methyltransferase activity"/>
    <property type="evidence" value="ECO:0007669"/>
    <property type="project" value="UniProtKB-EC"/>
</dbReference>
<dbReference type="GO" id="GO:0005737">
    <property type="term" value="C:cytoplasm"/>
    <property type="evidence" value="ECO:0007669"/>
    <property type="project" value="UniProtKB-SubCell"/>
</dbReference>
<evidence type="ECO:0000256" key="4">
    <source>
        <dbReference type="ARBA" id="ARBA00022490"/>
    </source>
</evidence>
<name>A0A5D3APV1_9TREE</name>
<feature type="region of interest" description="Disordered" evidence="10">
    <location>
        <begin position="1"/>
        <end position="44"/>
    </location>
</feature>
<comment type="caution">
    <text evidence="11">The sequence shown here is derived from an EMBL/GenBank/DDBJ whole genome shotgun (WGS) entry which is preliminary data.</text>
</comment>
<keyword evidence="8" id="KW-0539">Nucleus</keyword>
<dbReference type="Gene3D" id="3.40.50.150">
    <property type="entry name" value="Vaccinia Virus protein VP39"/>
    <property type="match status" value="1"/>
</dbReference>
<dbReference type="InterPro" id="IPR019410">
    <property type="entry name" value="Methyltransf_16"/>
</dbReference>
<evidence type="ECO:0000256" key="9">
    <source>
        <dbReference type="ARBA" id="ARBA00038126"/>
    </source>
</evidence>
<evidence type="ECO:0000256" key="10">
    <source>
        <dbReference type="SAM" id="MobiDB-lite"/>
    </source>
</evidence>
<feature type="region of interest" description="Disordered" evidence="10">
    <location>
        <begin position="86"/>
        <end position="106"/>
    </location>
</feature>
<accession>A0A5D3APV1</accession>
<keyword evidence="12" id="KW-1185">Reference proteome</keyword>
<dbReference type="InterPro" id="IPR029063">
    <property type="entry name" value="SAM-dependent_MTases_sf"/>
</dbReference>
<protein>
    <recommendedName>
        <fullName evidence="3">protein-histidine N-methyltransferase</fullName>
        <ecNumber evidence="3">2.1.1.85</ecNumber>
    </recommendedName>
</protein>
<proteinExistence type="inferred from homology"/>
<feature type="compositionally biased region" description="Basic and acidic residues" evidence="10">
    <location>
        <begin position="86"/>
        <end position="96"/>
    </location>
</feature>
<evidence type="ECO:0000313" key="11">
    <source>
        <dbReference type="EMBL" id="TYJ52718.1"/>
    </source>
</evidence>
<sequence>MFKFDFQIEEEDDQAPIVPSVQPKPSIAPSKSSKPQDTRSDSSTLDELIATLPEAISYSPLNLRVLTTSLLRRDLFDARFQLLNEDSERSEEKEDTTPEGEEEEDYVDAKTDLIPGFYEGGLKTWEGGVDLVETIAESLSPVKEERDQKVGEWVRGGKVLEVGCGTALPTAFLLRSLLSLPPSETATRTVFHLQDYNSLVLSLVTLPNLILAALPYLPPDVLRLPQEGDEPIETVVPDMELPGNLSLNEDLIAAFKCLLEERGIDVKFSHGHWEGLSKELEQQDEKYGLVLTAETIYSPESTPALIGVLREAIGKQAGNAGHKQVQLESGLGSLSVQEAWATAPLAEITRGHALVAAKVLYFGVGGDLQAFVETVEKDGAQTSTVKHWSQGVGRKVVQVGW</sequence>
<dbReference type="GO" id="GO:0005634">
    <property type="term" value="C:nucleus"/>
    <property type="evidence" value="ECO:0007669"/>
    <property type="project" value="UniProtKB-SubCell"/>
</dbReference>
<keyword evidence="6" id="KW-0808">Transferase</keyword>